<dbReference type="STRING" id="1322246.BN4_12460"/>
<feature type="domain" description="Response regulatory" evidence="4">
    <location>
        <begin position="131"/>
        <end position="248"/>
    </location>
</feature>
<keyword evidence="3" id="KW-0597">Phosphoprotein</keyword>
<dbReference type="GO" id="GO:0052621">
    <property type="term" value="F:diguanylate cyclase activity"/>
    <property type="evidence" value="ECO:0007669"/>
    <property type="project" value="UniProtKB-EC"/>
</dbReference>
<dbReference type="InterPro" id="IPR043128">
    <property type="entry name" value="Rev_trsase/Diguanyl_cyclase"/>
</dbReference>
<evidence type="ECO:0000259" key="5">
    <source>
        <dbReference type="PROSITE" id="PS50887"/>
    </source>
</evidence>
<evidence type="ECO:0000259" key="4">
    <source>
        <dbReference type="PROSITE" id="PS50110"/>
    </source>
</evidence>
<dbReference type="KEGG" id="dpi:BN4_12460"/>
<reference evidence="6 7" key="1">
    <citation type="journal article" date="2013" name="PLoS ONE">
        <title>The first genomic and proteomic characterization of a deep-sea sulfate reducer: insights into the piezophilic lifestyle of Desulfovibrio piezophilus.</title>
        <authorList>
            <person name="Pradel N."/>
            <person name="Ji B."/>
            <person name="Gimenez G."/>
            <person name="Talla E."/>
            <person name="Lenoble P."/>
            <person name="Garel M."/>
            <person name="Tamburini C."/>
            <person name="Fourquet P."/>
            <person name="Lebrun R."/>
            <person name="Bertin P."/>
            <person name="Denis Y."/>
            <person name="Pophillat M."/>
            <person name="Barbe V."/>
            <person name="Ollivier B."/>
            <person name="Dolla A."/>
        </authorList>
    </citation>
    <scope>NUCLEOTIDE SEQUENCE [LARGE SCALE GENOMIC DNA]</scope>
    <source>
        <strain evidence="7">DSM 10523 / SB164P1</strain>
    </source>
</reference>
<dbReference type="eggNOG" id="COG3706">
    <property type="taxonomic scope" value="Bacteria"/>
</dbReference>
<comment type="catalytic activity">
    <reaction evidence="2">
        <text>2 GTP = 3',3'-c-di-GMP + 2 diphosphate</text>
        <dbReference type="Rhea" id="RHEA:24898"/>
        <dbReference type="ChEBI" id="CHEBI:33019"/>
        <dbReference type="ChEBI" id="CHEBI:37565"/>
        <dbReference type="ChEBI" id="CHEBI:58805"/>
        <dbReference type="EC" id="2.7.7.65"/>
    </reaction>
</comment>
<dbReference type="EMBL" id="FO203427">
    <property type="protein sequence ID" value="CCH49695.1"/>
    <property type="molecule type" value="Genomic_DNA"/>
</dbReference>
<evidence type="ECO:0000313" key="7">
    <source>
        <dbReference type="Proteomes" id="UP000011724"/>
    </source>
</evidence>
<dbReference type="GO" id="GO:0005886">
    <property type="term" value="C:plasma membrane"/>
    <property type="evidence" value="ECO:0007669"/>
    <property type="project" value="TreeGrafter"/>
</dbReference>
<dbReference type="CDD" id="cd01949">
    <property type="entry name" value="GGDEF"/>
    <property type="match status" value="1"/>
</dbReference>
<evidence type="ECO:0000256" key="2">
    <source>
        <dbReference type="ARBA" id="ARBA00034247"/>
    </source>
</evidence>
<name>M1WMJ1_PSEP2</name>
<dbReference type="CDD" id="cd17544">
    <property type="entry name" value="REC_2_GGDEF"/>
    <property type="match status" value="1"/>
</dbReference>
<dbReference type="GO" id="GO:1902201">
    <property type="term" value="P:negative regulation of bacterial-type flagellum-dependent cell motility"/>
    <property type="evidence" value="ECO:0007669"/>
    <property type="project" value="TreeGrafter"/>
</dbReference>
<dbReference type="InterPro" id="IPR001789">
    <property type="entry name" value="Sig_transdc_resp-reg_receiver"/>
</dbReference>
<dbReference type="AlphaFoldDB" id="M1WMJ1"/>
<dbReference type="SMART" id="SM00448">
    <property type="entry name" value="REC"/>
    <property type="match status" value="2"/>
</dbReference>
<evidence type="ECO:0000313" key="6">
    <source>
        <dbReference type="EMBL" id="CCH49695.1"/>
    </source>
</evidence>
<dbReference type="NCBIfam" id="TIGR00254">
    <property type="entry name" value="GGDEF"/>
    <property type="match status" value="1"/>
</dbReference>
<dbReference type="GO" id="GO:0000160">
    <property type="term" value="P:phosphorelay signal transduction system"/>
    <property type="evidence" value="ECO:0007669"/>
    <property type="project" value="InterPro"/>
</dbReference>
<dbReference type="PANTHER" id="PTHR45138">
    <property type="entry name" value="REGULATORY COMPONENTS OF SENSORY TRANSDUCTION SYSTEM"/>
    <property type="match status" value="1"/>
</dbReference>
<dbReference type="Pfam" id="PF00072">
    <property type="entry name" value="Response_reg"/>
    <property type="match status" value="1"/>
</dbReference>
<dbReference type="InterPro" id="IPR000160">
    <property type="entry name" value="GGDEF_dom"/>
</dbReference>
<evidence type="ECO:0000256" key="3">
    <source>
        <dbReference type="PROSITE-ProRule" id="PRU00169"/>
    </source>
</evidence>
<dbReference type="EC" id="2.7.7.65" evidence="1"/>
<dbReference type="PANTHER" id="PTHR45138:SF9">
    <property type="entry name" value="DIGUANYLATE CYCLASE DGCM-RELATED"/>
    <property type="match status" value="1"/>
</dbReference>
<gene>
    <name evidence="6" type="ordered locus">BN4_12460</name>
</gene>
<dbReference type="CDD" id="cd19921">
    <property type="entry name" value="REC_1_GGDEF"/>
    <property type="match status" value="1"/>
</dbReference>
<dbReference type="Gene3D" id="3.40.50.2300">
    <property type="match status" value="2"/>
</dbReference>
<dbReference type="PATRIC" id="fig|879567.3.peg.2632"/>
<reference evidence="7" key="2">
    <citation type="journal article" date="2013" name="Stand. Genomic Sci.">
        <title>Complete genome sequence of Desulfocapsa sulfexigens, a marine deltaproteobacterium specialized in disproportionating inorganic sulfur compounds.</title>
        <authorList>
            <person name="Finster K.W."/>
            <person name="Kjeldsen K.U."/>
            <person name="Kube M."/>
            <person name="Reinhardt R."/>
            <person name="Mussmann M."/>
            <person name="Amann R."/>
            <person name="Schreiber L."/>
        </authorList>
    </citation>
    <scope>NUCLEOTIDE SEQUENCE [LARGE SCALE GENOMIC DNA]</scope>
    <source>
        <strain evidence="7">DSM 10523 / SB164P1</strain>
    </source>
</reference>
<protein>
    <recommendedName>
        <fullName evidence="1">diguanylate cyclase</fullName>
        <ecNumber evidence="1">2.7.7.65</ecNumber>
    </recommendedName>
</protein>
<feature type="domain" description="GGDEF" evidence="5">
    <location>
        <begin position="291"/>
        <end position="419"/>
    </location>
</feature>
<accession>M1WMJ1</accession>
<sequence length="419" mass="47072">MDMGDTNKVLIVEDSKFFASILVRRIINELGFDVDWKSNYADAVATIECCQDDYFVALLDVTLPDAPNGEIVNYALGKGMPSIIFTGGFDGKLRNQFVAWNIVDYILKDSASSVDMLLSTVHRIYMNRDIKALVVDDSKTMRDSIVRLLKTQLYQVFEAGNGNEALEVLGANPEIKLIVSDYEMPEMDGFELIKRVRETYSKNDLAIIGMSAMDAPLLSAQLLKTGANDFVSKPFQVEEFHSRVSHSMEMLENIALIRDLSYKDPLTKLYNRRYFFENAQNFIRQAEEKGRIVCVGMLDIDHFKNVNDTYGHDGGDTVLKEIACLIQEGFQEDSIVSRFGGEEFCVMVAYEQDADVVVHFDAMRQSVEDMVFVLGGQNVHLTISVGVCCAQDELDVILKLSDSRLYAAKEGGRNRVVAQ</sequence>
<dbReference type="SUPFAM" id="SSF55073">
    <property type="entry name" value="Nucleotide cyclase"/>
    <property type="match status" value="1"/>
</dbReference>
<feature type="modified residue" description="4-aspartylphosphate" evidence="3">
    <location>
        <position position="60"/>
    </location>
</feature>
<dbReference type="HOGENOM" id="CLU_000445_11_28_7"/>
<dbReference type="FunFam" id="3.30.70.270:FF:000001">
    <property type="entry name" value="Diguanylate cyclase domain protein"/>
    <property type="match status" value="1"/>
</dbReference>
<dbReference type="Gene3D" id="3.30.70.270">
    <property type="match status" value="1"/>
</dbReference>
<keyword evidence="7" id="KW-1185">Reference proteome</keyword>
<dbReference type="SMART" id="SM00267">
    <property type="entry name" value="GGDEF"/>
    <property type="match status" value="1"/>
</dbReference>
<dbReference type="PROSITE" id="PS50887">
    <property type="entry name" value="GGDEF"/>
    <property type="match status" value="1"/>
</dbReference>
<evidence type="ECO:0000256" key="1">
    <source>
        <dbReference type="ARBA" id="ARBA00012528"/>
    </source>
</evidence>
<organism evidence="6 7">
    <name type="scientific">Pseudodesulfovibrio piezophilus (strain DSM 21447 / JCM 15486 / C1TLV30)</name>
    <name type="common">Desulfovibrio piezophilus</name>
    <dbReference type="NCBI Taxonomy" id="1322246"/>
    <lineage>
        <taxon>Bacteria</taxon>
        <taxon>Pseudomonadati</taxon>
        <taxon>Thermodesulfobacteriota</taxon>
        <taxon>Desulfovibrionia</taxon>
        <taxon>Desulfovibrionales</taxon>
        <taxon>Desulfovibrionaceae</taxon>
    </lineage>
</organism>
<proteinExistence type="predicted"/>
<dbReference type="PROSITE" id="PS50110">
    <property type="entry name" value="RESPONSE_REGULATORY"/>
    <property type="match status" value="2"/>
</dbReference>
<dbReference type="InterPro" id="IPR029787">
    <property type="entry name" value="Nucleotide_cyclase"/>
</dbReference>
<dbReference type="GO" id="GO:0043709">
    <property type="term" value="P:cell adhesion involved in single-species biofilm formation"/>
    <property type="evidence" value="ECO:0007669"/>
    <property type="project" value="TreeGrafter"/>
</dbReference>
<dbReference type="Proteomes" id="UP000011724">
    <property type="component" value="Chromosome"/>
</dbReference>
<feature type="modified residue" description="4-aspartylphosphate" evidence="3">
    <location>
        <position position="181"/>
    </location>
</feature>
<dbReference type="BioCyc" id="DPIE1322246:BN4_RS12340-MONOMER"/>
<dbReference type="SUPFAM" id="SSF52172">
    <property type="entry name" value="CheY-like"/>
    <property type="match status" value="2"/>
</dbReference>
<dbReference type="Pfam" id="PF00990">
    <property type="entry name" value="GGDEF"/>
    <property type="match status" value="1"/>
</dbReference>
<dbReference type="InterPro" id="IPR011006">
    <property type="entry name" value="CheY-like_superfamily"/>
</dbReference>
<feature type="domain" description="Response regulatory" evidence="4">
    <location>
        <begin position="8"/>
        <end position="123"/>
    </location>
</feature>
<dbReference type="InterPro" id="IPR050469">
    <property type="entry name" value="Diguanylate_Cyclase"/>
</dbReference>